<dbReference type="AlphaFoldDB" id="A0AA39X358"/>
<organism evidence="2 3">
    <name type="scientific">Immersiella caudata</name>
    <dbReference type="NCBI Taxonomy" id="314043"/>
    <lineage>
        <taxon>Eukaryota</taxon>
        <taxon>Fungi</taxon>
        <taxon>Dikarya</taxon>
        <taxon>Ascomycota</taxon>
        <taxon>Pezizomycotina</taxon>
        <taxon>Sordariomycetes</taxon>
        <taxon>Sordariomycetidae</taxon>
        <taxon>Sordariales</taxon>
        <taxon>Lasiosphaeriaceae</taxon>
        <taxon>Immersiella</taxon>
    </lineage>
</organism>
<name>A0AA39X358_9PEZI</name>
<evidence type="ECO:0000313" key="3">
    <source>
        <dbReference type="Proteomes" id="UP001175000"/>
    </source>
</evidence>
<feature type="chain" id="PRO_5041235313" description="Secreted protein" evidence="1">
    <location>
        <begin position="31"/>
        <end position="135"/>
    </location>
</feature>
<evidence type="ECO:0008006" key="4">
    <source>
        <dbReference type="Google" id="ProtNLM"/>
    </source>
</evidence>
<sequence>MPSLDAGCARFQFRTAAGVWMALCSVLGLAEPPLRAQHRDEAKREGCCSPAATAGRLVDHGCNRGSHVGGVVRAQRKGRRRSVSGQLFTTSKPTECQEMRRGRCRATPELAQAGSPRQALKLEVLRCQSATASNL</sequence>
<keyword evidence="1" id="KW-0732">Signal</keyword>
<dbReference type="Proteomes" id="UP001175000">
    <property type="component" value="Unassembled WGS sequence"/>
</dbReference>
<accession>A0AA39X358</accession>
<gene>
    <name evidence="2" type="ORF">B0T14DRAFT_599844</name>
</gene>
<comment type="caution">
    <text evidence="2">The sequence shown here is derived from an EMBL/GenBank/DDBJ whole genome shotgun (WGS) entry which is preliminary data.</text>
</comment>
<keyword evidence="3" id="KW-1185">Reference proteome</keyword>
<feature type="signal peptide" evidence="1">
    <location>
        <begin position="1"/>
        <end position="30"/>
    </location>
</feature>
<evidence type="ECO:0000256" key="1">
    <source>
        <dbReference type="SAM" id="SignalP"/>
    </source>
</evidence>
<dbReference type="EMBL" id="JAULSU010000002">
    <property type="protein sequence ID" value="KAK0626447.1"/>
    <property type="molecule type" value="Genomic_DNA"/>
</dbReference>
<proteinExistence type="predicted"/>
<protein>
    <recommendedName>
        <fullName evidence="4">Secreted protein</fullName>
    </recommendedName>
</protein>
<reference evidence="2" key="1">
    <citation type="submission" date="2023-06" db="EMBL/GenBank/DDBJ databases">
        <title>Genome-scale phylogeny and comparative genomics of the fungal order Sordariales.</title>
        <authorList>
            <consortium name="Lawrence Berkeley National Laboratory"/>
            <person name="Hensen N."/>
            <person name="Bonometti L."/>
            <person name="Westerberg I."/>
            <person name="Brannstrom I.O."/>
            <person name="Guillou S."/>
            <person name="Cros-Aarteil S."/>
            <person name="Calhoun S."/>
            <person name="Haridas S."/>
            <person name="Kuo A."/>
            <person name="Mondo S."/>
            <person name="Pangilinan J."/>
            <person name="Riley R."/>
            <person name="Labutti K."/>
            <person name="Andreopoulos B."/>
            <person name="Lipzen A."/>
            <person name="Chen C."/>
            <person name="Yanf M."/>
            <person name="Daum C."/>
            <person name="Ng V."/>
            <person name="Clum A."/>
            <person name="Steindorff A."/>
            <person name="Ohm R."/>
            <person name="Martin F."/>
            <person name="Silar P."/>
            <person name="Natvig D."/>
            <person name="Lalanne C."/>
            <person name="Gautier V."/>
            <person name="Ament-Velasquez S.L."/>
            <person name="Kruys A."/>
            <person name="Hutchinson M.I."/>
            <person name="Powell A.J."/>
            <person name="Barry K."/>
            <person name="Miller A.N."/>
            <person name="Grigoriev I.V."/>
            <person name="Debuchy R."/>
            <person name="Gladieux P."/>
            <person name="Thoren M.H."/>
            <person name="Johannesson H."/>
        </authorList>
    </citation>
    <scope>NUCLEOTIDE SEQUENCE</scope>
    <source>
        <strain evidence="2">CBS 606.72</strain>
    </source>
</reference>
<evidence type="ECO:0000313" key="2">
    <source>
        <dbReference type="EMBL" id="KAK0626447.1"/>
    </source>
</evidence>